<dbReference type="AlphaFoldDB" id="A0A2I0B6T1"/>
<name>A0A2I0B6T1_9ASPA</name>
<reference evidence="1 2" key="1">
    <citation type="journal article" date="2017" name="Nature">
        <title>The Apostasia genome and the evolution of orchids.</title>
        <authorList>
            <person name="Zhang G.Q."/>
            <person name="Liu K.W."/>
            <person name="Li Z."/>
            <person name="Lohaus R."/>
            <person name="Hsiao Y.Y."/>
            <person name="Niu S.C."/>
            <person name="Wang J.Y."/>
            <person name="Lin Y.C."/>
            <person name="Xu Q."/>
            <person name="Chen L.J."/>
            <person name="Yoshida K."/>
            <person name="Fujiwara S."/>
            <person name="Wang Z.W."/>
            <person name="Zhang Y.Q."/>
            <person name="Mitsuda N."/>
            <person name="Wang M."/>
            <person name="Liu G.H."/>
            <person name="Pecoraro L."/>
            <person name="Huang H.X."/>
            <person name="Xiao X.J."/>
            <person name="Lin M."/>
            <person name="Wu X.Y."/>
            <person name="Wu W.L."/>
            <person name="Chen Y.Y."/>
            <person name="Chang S.B."/>
            <person name="Sakamoto S."/>
            <person name="Ohme-Takagi M."/>
            <person name="Yagi M."/>
            <person name="Zeng S.J."/>
            <person name="Shen C.Y."/>
            <person name="Yeh C.M."/>
            <person name="Luo Y.B."/>
            <person name="Tsai W.C."/>
            <person name="Van de Peer Y."/>
            <person name="Liu Z.J."/>
        </authorList>
    </citation>
    <scope>NUCLEOTIDE SEQUENCE [LARGE SCALE GENOMIC DNA]</scope>
    <source>
        <strain evidence="2">cv. Shenzhen</strain>
        <tissue evidence="1">Stem</tissue>
    </source>
</reference>
<keyword evidence="2" id="KW-1185">Reference proteome</keyword>
<evidence type="ECO:0000313" key="1">
    <source>
        <dbReference type="EMBL" id="PKA63508.1"/>
    </source>
</evidence>
<gene>
    <name evidence="1" type="ORF">AXF42_Ash005403</name>
</gene>
<evidence type="ECO:0000313" key="2">
    <source>
        <dbReference type="Proteomes" id="UP000236161"/>
    </source>
</evidence>
<organism evidence="1 2">
    <name type="scientific">Apostasia shenzhenica</name>
    <dbReference type="NCBI Taxonomy" id="1088818"/>
    <lineage>
        <taxon>Eukaryota</taxon>
        <taxon>Viridiplantae</taxon>
        <taxon>Streptophyta</taxon>
        <taxon>Embryophyta</taxon>
        <taxon>Tracheophyta</taxon>
        <taxon>Spermatophyta</taxon>
        <taxon>Magnoliopsida</taxon>
        <taxon>Liliopsida</taxon>
        <taxon>Asparagales</taxon>
        <taxon>Orchidaceae</taxon>
        <taxon>Apostasioideae</taxon>
        <taxon>Apostasia</taxon>
    </lineage>
</organism>
<dbReference type="OrthoDB" id="679916at2759"/>
<sequence length="56" mass="6533">MMHTTGSRPFREFMYEDGGNKGCPPNVAELFFETRKKEGKLTKEDCITKHVRFSSY</sequence>
<protein>
    <submittedName>
        <fullName evidence="1">Uncharacterized protein</fullName>
    </submittedName>
</protein>
<dbReference type="Proteomes" id="UP000236161">
    <property type="component" value="Unassembled WGS sequence"/>
</dbReference>
<proteinExistence type="predicted"/>
<accession>A0A2I0B6T1</accession>
<dbReference type="EMBL" id="KZ451908">
    <property type="protein sequence ID" value="PKA63508.1"/>
    <property type="molecule type" value="Genomic_DNA"/>
</dbReference>